<evidence type="ECO:0008006" key="4">
    <source>
        <dbReference type="Google" id="ProtNLM"/>
    </source>
</evidence>
<dbReference type="PANTHER" id="PTHR36302:SF1">
    <property type="entry name" value="COPPER CHAPERONE PCU(A)C"/>
    <property type="match status" value="1"/>
</dbReference>
<dbReference type="PANTHER" id="PTHR36302">
    <property type="entry name" value="BLR7088 PROTEIN"/>
    <property type="match status" value="1"/>
</dbReference>
<dbReference type="InterPro" id="IPR058248">
    <property type="entry name" value="Lxx211020-like"/>
</dbReference>
<keyword evidence="1" id="KW-0732">Signal</keyword>
<organism evidence="2 3">
    <name type="scientific">Halarcobacter ebronensis</name>
    <dbReference type="NCBI Taxonomy" id="1462615"/>
    <lineage>
        <taxon>Bacteria</taxon>
        <taxon>Pseudomonadati</taxon>
        <taxon>Campylobacterota</taxon>
        <taxon>Epsilonproteobacteria</taxon>
        <taxon>Campylobacterales</taxon>
        <taxon>Arcobacteraceae</taxon>
        <taxon>Halarcobacter</taxon>
    </lineage>
</organism>
<protein>
    <recommendedName>
        <fullName evidence="4">Transporter</fullName>
    </recommendedName>
</protein>
<gene>
    <name evidence="2" type="ORF">CRV08_10025</name>
</gene>
<dbReference type="AlphaFoldDB" id="A0A4Q0YFC7"/>
<sequence length="152" mass="16965">MKKLFLTMLLASTFSFASQIEIEDAYVRATPPAVQNSAVFMTIKNSSSKNILLVKASSDVAKVVELHTHEMKNGVMKMYQVQSIEILANKEVSLNPGGYHIMLIGLNKALKVDDTITLKLVFSDNSTKEITVPVRTIMDGMNHQNHKMMNHN</sequence>
<dbReference type="InterPro" id="IPR036182">
    <property type="entry name" value="PCuAC_sf"/>
</dbReference>
<evidence type="ECO:0000313" key="2">
    <source>
        <dbReference type="EMBL" id="RXJ67759.1"/>
    </source>
</evidence>
<dbReference type="Gene3D" id="2.60.40.1890">
    <property type="entry name" value="PCu(A)C copper chaperone"/>
    <property type="match status" value="1"/>
</dbReference>
<reference evidence="2 3" key="1">
    <citation type="submission" date="2017-10" db="EMBL/GenBank/DDBJ databases">
        <title>Genomics of the genus Arcobacter.</title>
        <authorList>
            <person name="Perez-Cataluna A."/>
            <person name="Figueras M.J."/>
        </authorList>
    </citation>
    <scope>NUCLEOTIDE SEQUENCE [LARGE SCALE GENOMIC DNA]</scope>
    <source>
        <strain evidence="2 3">CECT 8993</strain>
    </source>
</reference>
<evidence type="ECO:0000313" key="3">
    <source>
        <dbReference type="Proteomes" id="UP000290172"/>
    </source>
</evidence>
<dbReference type="Proteomes" id="UP000290172">
    <property type="component" value="Unassembled WGS sequence"/>
</dbReference>
<dbReference type="SUPFAM" id="SSF110087">
    <property type="entry name" value="DR1885-like metal-binding protein"/>
    <property type="match status" value="1"/>
</dbReference>
<dbReference type="Pfam" id="PF04314">
    <property type="entry name" value="PCuAC"/>
    <property type="match status" value="1"/>
</dbReference>
<feature type="chain" id="PRO_5020326606" description="Transporter" evidence="1">
    <location>
        <begin position="18"/>
        <end position="152"/>
    </location>
</feature>
<comment type="caution">
    <text evidence="2">The sequence shown here is derived from an EMBL/GenBank/DDBJ whole genome shotgun (WGS) entry which is preliminary data.</text>
</comment>
<name>A0A4Q0YFC7_9BACT</name>
<feature type="signal peptide" evidence="1">
    <location>
        <begin position="1"/>
        <end position="17"/>
    </location>
</feature>
<proteinExistence type="predicted"/>
<evidence type="ECO:0000256" key="1">
    <source>
        <dbReference type="SAM" id="SignalP"/>
    </source>
</evidence>
<dbReference type="InterPro" id="IPR007410">
    <property type="entry name" value="LpqE-like"/>
</dbReference>
<dbReference type="EMBL" id="PDKJ01000008">
    <property type="protein sequence ID" value="RXJ67759.1"/>
    <property type="molecule type" value="Genomic_DNA"/>
</dbReference>
<accession>A0A4Q0YFC7</accession>